<feature type="domain" description="KOW" evidence="14">
    <location>
        <begin position="423"/>
        <end position="450"/>
    </location>
</feature>
<keyword evidence="3" id="KW-0678">Repressor</keyword>
<dbReference type="InterPro" id="IPR041973">
    <property type="entry name" value="KOW_Spt5_1"/>
</dbReference>
<evidence type="ECO:0000256" key="2">
    <source>
        <dbReference type="ARBA" id="ARBA00006956"/>
    </source>
</evidence>
<keyword evidence="16" id="KW-1185">Reference proteome</keyword>
<dbReference type="InterPro" id="IPR041978">
    <property type="entry name" value="KOW_Spt5_5"/>
</dbReference>
<dbReference type="CDD" id="cd06084">
    <property type="entry name" value="KOW_Spt5_4"/>
    <property type="match status" value="1"/>
</dbReference>
<dbReference type="CDD" id="cd09888">
    <property type="entry name" value="NGN_Euk"/>
    <property type="match status" value="1"/>
</dbReference>
<dbReference type="InterPro" id="IPR022581">
    <property type="entry name" value="Spt5_N"/>
</dbReference>
<dbReference type="SMART" id="SM00738">
    <property type="entry name" value="NGN"/>
    <property type="match status" value="1"/>
</dbReference>
<feature type="compositionally biased region" description="Acidic residues" evidence="12">
    <location>
        <begin position="242"/>
        <end position="264"/>
    </location>
</feature>
<dbReference type="InterPro" id="IPR057934">
    <property type="entry name" value="KOW_Spt5_7"/>
</dbReference>
<keyword evidence="9 11" id="KW-0539">Nucleus</keyword>
<dbReference type="InterPro" id="IPR005825">
    <property type="entry name" value="Ribosomal_uL24_CS"/>
</dbReference>
<organism evidence="15 16">
    <name type="scientific">Lolium multiflorum</name>
    <name type="common">Italian ryegrass</name>
    <name type="synonym">Lolium perenne subsp. multiflorum</name>
    <dbReference type="NCBI Taxonomy" id="4521"/>
    <lineage>
        <taxon>Eukaryota</taxon>
        <taxon>Viridiplantae</taxon>
        <taxon>Streptophyta</taxon>
        <taxon>Embryophyta</taxon>
        <taxon>Tracheophyta</taxon>
        <taxon>Spermatophyta</taxon>
        <taxon>Magnoliopsida</taxon>
        <taxon>Liliopsida</taxon>
        <taxon>Poales</taxon>
        <taxon>Poaceae</taxon>
        <taxon>BOP clade</taxon>
        <taxon>Pooideae</taxon>
        <taxon>Poodae</taxon>
        <taxon>Poeae</taxon>
        <taxon>Poeae Chloroplast Group 2 (Poeae type)</taxon>
        <taxon>Loliodinae</taxon>
        <taxon>Loliinae</taxon>
        <taxon>Lolium</taxon>
    </lineage>
</organism>
<dbReference type="FunFam" id="2.30.30.30:FF:000024">
    <property type="entry name" value="Transcription elongation factor SPT5"/>
    <property type="match status" value="1"/>
</dbReference>
<dbReference type="Pfam" id="PF11942">
    <property type="entry name" value="Spt5_N"/>
    <property type="match status" value="1"/>
</dbReference>
<evidence type="ECO:0000259" key="13">
    <source>
        <dbReference type="SMART" id="SM00738"/>
    </source>
</evidence>
<dbReference type="Pfam" id="PF23284">
    <property type="entry name" value="KOW2_Spt5"/>
    <property type="match status" value="1"/>
</dbReference>
<dbReference type="PANTHER" id="PTHR11125">
    <property type="entry name" value="SUPPRESSOR OF TY 5"/>
    <property type="match status" value="1"/>
</dbReference>
<keyword evidence="6" id="KW-0805">Transcription regulation</keyword>
<feature type="compositionally biased region" description="Acidic residues" evidence="12">
    <location>
        <begin position="207"/>
        <end position="223"/>
    </location>
</feature>
<dbReference type="InterPro" id="IPR005824">
    <property type="entry name" value="KOW"/>
</dbReference>
<dbReference type="GO" id="GO:0032784">
    <property type="term" value="P:regulation of DNA-templated transcription elongation"/>
    <property type="evidence" value="ECO:0007669"/>
    <property type="project" value="InterPro"/>
</dbReference>
<dbReference type="InterPro" id="IPR057936">
    <property type="entry name" value="KOWx_Spt5"/>
</dbReference>
<reference evidence="15" key="1">
    <citation type="submission" date="2023-07" db="EMBL/GenBank/DDBJ databases">
        <title>A chromosome-level genome assembly of Lolium multiflorum.</title>
        <authorList>
            <person name="Chen Y."/>
            <person name="Copetti D."/>
            <person name="Kolliker R."/>
            <person name="Studer B."/>
        </authorList>
    </citation>
    <scope>NUCLEOTIDE SEQUENCE</scope>
    <source>
        <strain evidence="15">02402/16</strain>
        <tissue evidence="15">Leaf</tissue>
    </source>
</reference>
<dbReference type="Gene3D" id="3.30.70.940">
    <property type="entry name" value="NusG, N-terminal domain"/>
    <property type="match status" value="1"/>
</dbReference>
<dbReference type="InterPro" id="IPR006645">
    <property type="entry name" value="NGN-like_dom"/>
</dbReference>
<evidence type="ECO:0000256" key="10">
    <source>
        <dbReference type="ARBA" id="ARBA00056652"/>
    </source>
</evidence>
<dbReference type="GO" id="GO:0003735">
    <property type="term" value="F:structural constituent of ribosome"/>
    <property type="evidence" value="ECO:0007669"/>
    <property type="project" value="InterPro"/>
</dbReference>
<keyword evidence="8 11" id="KW-0804">Transcription</keyword>
<evidence type="ECO:0000313" key="15">
    <source>
        <dbReference type="EMBL" id="KAK1603699.1"/>
    </source>
</evidence>
<dbReference type="GO" id="GO:0006357">
    <property type="term" value="P:regulation of transcription by RNA polymerase II"/>
    <property type="evidence" value="ECO:0007669"/>
    <property type="project" value="InterPro"/>
</dbReference>
<evidence type="ECO:0000313" key="16">
    <source>
        <dbReference type="Proteomes" id="UP001231189"/>
    </source>
</evidence>
<feature type="domain" description="KOW" evidence="14">
    <location>
        <begin position="1140"/>
        <end position="1167"/>
    </location>
</feature>
<dbReference type="FunFam" id="2.30.30.30:FF:000027">
    <property type="entry name" value="Transcription elongation factor SPT5"/>
    <property type="match status" value="1"/>
</dbReference>
<keyword evidence="7" id="KW-0010">Activator</keyword>
<proteinExistence type="inferred from homology"/>
<comment type="function">
    <text evidence="10">May regulate transcription elongation by RNA polymerase II. May enhance transcriptional pausing at sites proximal to the promoter, which may in turn facilitate the assembly of an elongation competent RNA polymerase II complex.</text>
</comment>
<dbReference type="InterPro" id="IPR014722">
    <property type="entry name" value="Rib_uL2_dom2"/>
</dbReference>
<dbReference type="Pfam" id="PF03439">
    <property type="entry name" value="Spt5-NGN"/>
    <property type="match status" value="1"/>
</dbReference>
<dbReference type="Pfam" id="PF23037">
    <property type="entry name" value="KOWx_SPT5"/>
    <property type="match status" value="1"/>
</dbReference>
<feature type="compositionally biased region" description="Acidic residues" evidence="12">
    <location>
        <begin position="143"/>
        <end position="173"/>
    </location>
</feature>
<dbReference type="CDD" id="cd06082">
    <property type="entry name" value="KOW_Spt5_2"/>
    <property type="match status" value="1"/>
</dbReference>
<evidence type="ECO:0000256" key="9">
    <source>
        <dbReference type="ARBA" id="ARBA00023242"/>
    </source>
</evidence>
<dbReference type="EMBL" id="JAUUTY010000007">
    <property type="protein sequence ID" value="KAK1603699.1"/>
    <property type="molecule type" value="Genomic_DNA"/>
</dbReference>
<evidence type="ECO:0000256" key="7">
    <source>
        <dbReference type="ARBA" id="ARBA00023159"/>
    </source>
</evidence>
<feature type="domain" description="NusG-like N-terminal" evidence="13">
    <location>
        <begin position="332"/>
        <end position="418"/>
    </location>
</feature>
<evidence type="ECO:0000256" key="12">
    <source>
        <dbReference type="SAM" id="MobiDB-lite"/>
    </source>
</evidence>
<dbReference type="Pfam" id="PF23287">
    <property type="entry name" value="KOW7_SPT5"/>
    <property type="match status" value="1"/>
</dbReference>
<dbReference type="InterPro" id="IPR041977">
    <property type="entry name" value="KOW_Spt5_4"/>
</dbReference>
<evidence type="ECO:0000256" key="11">
    <source>
        <dbReference type="PIRNR" id="PIRNR036945"/>
    </source>
</evidence>
<feature type="domain" description="KOW" evidence="14">
    <location>
        <begin position="751"/>
        <end position="778"/>
    </location>
</feature>
<dbReference type="SUPFAM" id="SSF50104">
    <property type="entry name" value="Translation proteins SH3-like domain"/>
    <property type="match status" value="1"/>
</dbReference>
<dbReference type="GO" id="GO:0006368">
    <property type="term" value="P:transcription elongation by RNA polymerase II"/>
    <property type="evidence" value="ECO:0007669"/>
    <property type="project" value="TreeGrafter"/>
</dbReference>
<dbReference type="GO" id="GO:0005840">
    <property type="term" value="C:ribosome"/>
    <property type="evidence" value="ECO:0007669"/>
    <property type="project" value="InterPro"/>
</dbReference>
<dbReference type="PANTHER" id="PTHR11125:SF7">
    <property type="entry name" value="TRANSCRIPTION ELONGATION FACTOR SPT5"/>
    <property type="match status" value="1"/>
</dbReference>
<protein>
    <recommendedName>
        <fullName evidence="11">Transcription elongation factor SPT5</fullName>
    </recommendedName>
</protein>
<feature type="domain" description="KOW" evidence="14">
    <location>
        <begin position="627"/>
        <end position="654"/>
    </location>
</feature>
<sequence>MEHELRGRATAALFVDRPTYTVFDDRRHSSLLSSPSSVSMSNLSLPSDTDSEGKSPGWHHWWDQAATSSSDDSPPPGSEEKWDADEEDEETEEQAEEEAEEEEEEDYITTRLVRAFPFPLDTPRQPAPQNLAAKSMARRGRDDDDDDVEDLDDEEEAYDLDDDDEDEGDDYEEEARGRGKAASRSRAASGGGGGGGGVRKRSRQDNFIDDSAIEDDDEEDEDDGGGRPRKKGGGGGVRGFFDEEAQVDEDEEEEDEGEGEDDFINDAGADIPDDDAGRGSRSRHSIPMRDEEEDIDEIERQVRERYARSTHIEYGEEAADVEQQALLPSVKDPKLWMVKCAIGHEKETAICLMQKFIDRTDLQIKSVVALDHLKNYIYVEAEKEAHVKEACKGLRNIYSSAKITLVPIKEMADVLYVESKNVDLARDTWVRMKLGVYKGDLAKVVDVDNVRQKATVKLIPRIDLQALASKLEGREVVKKKTFVPPPRFFNIDEAREMHIRVERRRDKDSGEYFEMVDGLMFKDGFLHKIVSLKSIHTQSIQPTFDELEKFKKPGDDMNGDSSSLSTLFSNRKKGHFMKGDAVIVVKGDLKNLEGWVEKVEDTTVNIRPKNPDLPRTLAFNEKELCKYFKPGDHVKVVSGVQEGATGMVVKVDGHVLIILSDTTKEHIRVFADHVVESSEITTGITRIGDYELHDLVLLDNLSFGVIIRVETEAFQVLKGVPDRPEVVLVKLREIKSKIDRRTSAQDRSKNMVSTKDVVRVVEGACKGTQGPVEHIHKGILFIYDRHHLEHAGFICAKAQSCILVGGSAGGRRGNGMDAADPRLGALRSPASILQSPGRLPPRGPNMNYGGRFGGGGRGGRGHDAMVGKCIKIRSGPYKGYRGRVKEVTGVLVRVELDSLMKIVTVKREDIADTPSTVATPFREPRYSMGSETPMHPSRTPHHSFQTPMRDPGATPIHDGMRTPMRSRAWAPMSPPRDNWEDGNPETWGSSPAYHPGTPPARPYEAPTPGSGWANTPGVSYNDVPTPRESNYANAPSPYVPSTPVGQPMTPNSAAYLPGTPGGQPMTPGNAGMDIMSPIIGGEGEGNWLLPDVLVNVLRAGDDGPGVVREVLGDGTCRVALGSSGNGDVVTVLPTELEVIRPKKSDRIKIMNGNFRGFMGKLIGIDGSDGIVKLDDTYEVKILDMVILAKLAT</sequence>
<dbReference type="FunFam" id="3.30.70.940:FF:000007">
    <property type="entry name" value="Transcription elongation factor SPT5"/>
    <property type="match status" value="1"/>
</dbReference>
<dbReference type="CDD" id="cd06086">
    <property type="entry name" value="KOW_Spt5_6"/>
    <property type="match status" value="1"/>
</dbReference>
<dbReference type="Pfam" id="PF23038">
    <property type="entry name" value="KOW6_SPT51-2"/>
    <property type="match status" value="1"/>
</dbReference>
<dbReference type="CDD" id="cd06085">
    <property type="entry name" value="KOW_Spt5_5"/>
    <property type="match status" value="1"/>
</dbReference>
<dbReference type="InterPro" id="IPR039659">
    <property type="entry name" value="SPT5"/>
</dbReference>
<feature type="domain" description="KOW" evidence="14">
    <location>
        <begin position="863"/>
        <end position="890"/>
    </location>
</feature>
<dbReference type="Pfam" id="PF23291">
    <property type="entry name" value="KOW4_SPT5"/>
    <property type="match status" value="1"/>
</dbReference>
<dbReference type="InterPro" id="IPR057935">
    <property type="entry name" value="KOW_Spt5_6_plant"/>
</dbReference>
<feature type="compositionally biased region" description="Low complexity" evidence="12">
    <location>
        <begin position="30"/>
        <end position="47"/>
    </location>
</feature>
<feature type="domain" description="KOW" evidence="14">
    <location>
        <begin position="575"/>
        <end position="602"/>
    </location>
</feature>
<dbReference type="Pfam" id="PF23042">
    <property type="entry name" value="KOW1_SPT5"/>
    <property type="match status" value="1"/>
</dbReference>
<dbReference type="CDD" id="cd06083">
    <property type="entry name" value="KOW_Spt5_3"/>
    <property type="match status" value="1"/>
</dbReference>
<accession>A0AAD8QKN3</accession>
<dbReference type="PIRSF" id="PIRSF036945">
    <property type="entry name" value="Spt5"/>
    <property type="match status" value="1"/>
</dbReference>
<gene>
    <name evidence="15" type="ORF">QYE76_027372</name>
</gene>
<dbReference type="GO" id="GO:0006412">
    <property type="term" value="P:translation"/>
    <property type="evidence" value="ECO:0007669"/>
    <property type="project" value="InterPro"/>
</dbReference>
<dbReference type="Pfam" id="PF23290">
    <property type="entry name" value="KOW5_SPT5"/>
    <property type="match status" value="1"/>
</dbReference>
<dbReference type="FunFam" id="2.30.30.30:FF:000028">
    <property type="entry name" value="Transcription elongation factor SPT5"/>
    <property type="match status" value="1"/>
</dbReference>
<dbReference type="CDD" id="cd06081">
    <property type="entry name" value="KOW_Spt5_1"/>
    <property type="match status" value="1"/>
</dbReference>
<dbReference type="AlphaFoldDB" id="A0AAD8QKN3"/>
<evidence type="ECO:0000259" key="14">
    <source>
        <dbReference type="SMART" id="SM00739"/>
    </source>
</evidence>
<evidence type="ECO:0000256" key="4">
    <source>
        <dbReference type="ARBA" id="ARBA00022553"/>
    </source>
</evidence>
<dbReference type="GO" id="GO:0003729">
    <property type="term" value="F:mRNA binding"/>
    <property type="evidence" value="ECO:0007669"/>
    <property type="project" value="TreeGrafter"/>
</dbReference>
<comment type="subcellular location">
    <subcellularLocation>
        <location evidence="1 11">Nucleus</location>
    </subcellularLocation>
</comment>
<dbReference type="InterPro" id="IPR036735">
    <property type="entry name" value="NGN_dom_sf"/>
</dbReference>
<dbReference type="Gene3D" id="2.30.30.30">
    <property type="match status" value="4"/>
</dbReference>
<dbReference type="InterPro" id="IPR005100">
    <property type="entry name" value="NGN-domain"/>
</dbReference>
<evidence type="ECO:0000256" key="3">
    <source>
        <dbReference type="ARBA" id="ARBA00022491"/>
    </source>
</evidence>
<dbReference type="InterPro" id="IPR041976">
    <property type="entry name" value="KOW_Spt5_3"/>
</dbReference>
<comment type="caution">
    <text evidence="15">The sequence shown here is derived from an EMBL/GenBank/DDBJ whole genome shotgun (WGS) entry which is preliminary data.</text>
</comment>
<dbReference type="SMART" id="SM00739">
    <property type="entry name" value="KOW"/>
    <property type="match status" value="6"/>
</dbReference>
<dbReference type="PROSITE" id="PS01108">
    <property type="entry name" value="RIBOSOMAL_L24"/>
    <property type="match status" value="1"/>
</dbReference>
<dbReference type="InterPro" id="IPR039385">
    <property type="entry name" value="NGN_Euk"/>
</dbReference>
<dbReference type="InterPro" id="IPR041975">
    <property type="entry name" value="KOW_Spt5_2"/>
</dbReference>
<evidence type="ECO:0000256" key="1">
    <source>
        <dbReference type="ARBA" id="ARBA00004123"/>
    </source>
</evidence>
<comment type="similarity">
    <text evidence="2 11">Belongs to the SPT5 family.</text>
</comment>
<name>A0AAD8QKN3_LOLMU</name>
<keyword evidence="4" id="KW-0597">Phosphoprotein</keyword>
<feature type="region of interest" description="Disordered" evidence="12">
    <location>
        <begin position="28"/>
        <end position="292"/>
    </location>
</feature>
<feature type="region of interest" description="Disordered" evidence="12">
    <location>
        <begin position="914"/>
        <end position="1052"/>
    </location>
</feature>
<dbReference type="FunFam" id="2.30.30.30:FF:000043">
    <property type="entry name" value="Transcription elongation factor SPT5"/>
    <property type="match status" value="1"/>
</dbReference>
<dbReference type="Proteomes" id="UP001231189">
    <property type="component" value="Unassembled WGS sequence"/>
</dbReference>
<dbReference type="InterPro" id="IPR017071">
    <property type="entry name" value="TF_Spt5_eukaryote"/>
</dbReference>
<evidence type="ECO:0000256" key="6">
    <source>
        <dbReference type="ARBA" id="ARBA00023015"/>
    </source>
</evidence>
<evidence type="ECO:0000256" key="5">
    <source>
        <dbReference type="ARBA" id="ARBA00022737"/>
    </source>
</evidence>
<dbReference type="GO" id="GO:0032044">
    <property type="term" value="C:DSIF complex"/>
    <property type="evidence" value="ECO:0007669"/>
    <property type="project" value="TreeGrafter"/>
</dbReference>
<feature type="compositionally biased region" description="Acidic residues" evidence="12">
    <location>
        <begin position="82"/>
        <end position="107"/>
    </location>
</feature>
<keyword evidence="5" id="KW-0677">Repeat</keyword>
<evidence type="ECO:0000256" key="8">
    <source>
        <dbReference type="ARBA" id="ARBA00023163"/>
    </source>
</evidence>
<dbReference type="InterPro" id="IPR008991">
    <property type="entry name" value="Translation_prot_SH3-like_sf"/>
</dbReference>